<feature type="transmembrane region" description="Helical" evidence="7">
    <location>
        <begin position="122"/>
        <end position="142"/>
    </location>
</feature>
<reference evidence="8 9" key="1">
    <citation type="submission" date="2024-10" db="EMBL/GenBank/DDBJ databases">
        <title>Novel secondary metabolite-producing bacteria for plant disease control.</title>
        <authorList>
            <person name="Chevrette M."/>
        </authorList>
    </citation>
    <scope>NUCLEOTIDE SEQUENCE [LARGE SCALE GENOMIC DNA]</scope>
    <source>
        <strain evidence="8 9">J30 TE3557</strain>
    </source>
</reference>
<evidence type="ECO:0000256" key="6">
    <source>
        <dbReference type="ARBA" id="ARBA00023136"/>
    </source>
</evidence>
<dbReference type="RefSeq" id="WP_404594294.1">
    <property type="nucleotide sequence ID" value="NZ_JBIYEW010000003.1"/>
</dbReference>
<feature type="transmembrane region" description="Helical" evidence="7">
    <location>
        <begin position="52"/>
        <end position="75"/>
    </location>
</feature>
<keyword evidence="4 7" id="KW-0812">Transmembrane</keyword>
<accession>A0ABW8N688</accession>
<evidence type="ECO:0000313" key="8">
    <source>
        <dbReference type="EMBL" id="MFK4639102.1"/>
    </source>
</evidence>
<dbReference type="PANTHER" id="PTHR30250">
    <property type="entry name" value="PST FAMILY PREDICTED COLANIC ACID TRANSPORTER"/>
    <property type="match status" value="1"/>
</dbReference>
<comment type="similarity">
    <text evidence="2">Belongs to the polysaccharide synthase family.</text>
</comment>
<evidence type="ECO:0000256" key="1">
    <source>
        <dbReference type="ARBA" id="ARBA00004651"/>
    </source>
</evidence>
<dbReference type="PANTHER" id="PTHR30250:SF10">
    <property type="entry name" value="LIPOPOLYSACCHARIDE BIOSYNTHESIS PROTEIN WZXC"/>
    <property type="match status" value="1"/>
</dbReference>
<keyword evidence="5 7" id="KW-1133">Transmembrane helix</keyword>
<sequence>MTLRSAVTPRKGPTPTRAFVISVANAFITKLGTIGIGIALARLLGPEEFGTYAVAFIALVAVLSFNELGVSLAIVRWPGDPKDIAATVTTISVACSVLLFGLSYAIAPLFTAAMGNEAATDVVRALSFCIVLNGLVATPAALLQRNFRQGQRMVIDQVNVWLGAGVSLLLVIGGMGAMSLAVGRVLASLVAAVLFLAYSPLPYRFGFSPASAKQLLAFGLPLAGASAVVFAVGYVDQLIAGRLFGPVVLGFYVMAFNMAGWPSSLLSQPLRSVAPATFARLQDRPDDMKAALLAMIGAVSAVVLPVSAVMVGCALPLVRVVYGDAWAPAGLALMWLAPLTVFRILHELLYDYLVVLGSSLSILNVQVVALIVLVPALLGGGALAGMPGLAAVPVLVALLVTSPLYLRALRQANVPLLAVGKRLAFPTVIAALTAAGCWAMTQVLDSPVVGVLVSTGLGLVAMAATMGLRRQDLRDVRMWGRGREVASP</sequence>
<feature type="transmembrane region" description="Helical" evidence="7">
    <location>
        <begin position="154"/>
        <end position="175"/>
    </location>
</feature>
<gene>
    <name evidence="8" type="ORF">ABIA52_001991</name>
</gene>
<comment type="caution">
    <text evidence="8">The sequence shown here is derived from an EMBL/GenBank/DDBJ whole genome shotgun (WGS) entry which is preliminary data.</text>
</comment>
<feature type="transmembrane region" description="Helical" evidence="7">
    <location>
        <begin position="20"/>
        <end position="40"/>
    </location>
</feature>
<evidence type="ECO:0000313" key="9">
    <source>
        <dbReference type="Proteomes" id="UP001620520"/>
    </source>
</evidence>
<organism evidence="8 9">
    <name type="scientific">Paenarthrobacter histidinolovorans</name>
    <dbReference type="NCBI Taxonomy" id="43664"/>
    <lineage>
        <taxon>Bacteria</taxon>
        <taxon>Bacillati</taxon>
        <taxon>Actinomycetota</taxon>
        <taxon>Actinomycetes</taxon>
        <taxon>Micrococcales</taxon>
        <taxon>Micrococcaceae</taxon>
        <taxon>Paenarthrobacter</taxon>
    </lineage>
</organism>
<feature type="transmembrane region" description="Helical" evidence="7">
    <location>
        <begin position="352"/>
        <end position="378"/>
    </location>
</feature>
<keyword evidence="6 7" id="KW-0472">Membrane</keyword>
<feature type="transmembrane region" description="Helical" evidence="7">
    <location>
        <begin position="181"/>
        <end position="203"/>
    </location>
</feature>
<dbReference type="EMBL" id="JBIYEW010000003">
    <property type="protein sequence ID" value="MFK4639102.1"/>
    <property type="molecule type" value="Genomic_DNA"/>
</dbReference>
<dbReference type="Proteomes" id="UP001620520">
    <property type="component" value="Unassembled WGS sequence"/>
</dbReference>
<evidence type="ECO:0000256" key="5">
    <source>
        <dbReference type="ARBA" id="ARBA00022989"/>
    </source>
</evidence>
<name>A0ABW8N688_9MICC</name>
<dbReference type="InterPro" id="IPR050833">
    <property type="entry name" value="Poly_Biosynth_Transport"/>
</dbReference>
<feature type="transmembrane region" description="Helical" evidence="7">
    <location>
        <begin position="423"/>
        <end position="441"/>
    </location>
</feature>
<feature type="transmembrane region" description="Helical" evidence="7">
    <location>
        <begin position="325"/>
        <end position="345"/>
    </location>
</feature>
<keyword evidence="3" id="KW-1003">Cell membrane</keyword>
<feature type="transmembrane region" description="Helical" evidence="7">
    <location>
        <begin position="447"/>
        <end position="468"/>
    </location>
</feature>
<evidence type="ECO:0000256" key="3">
    <source>
        <dbReference type="ARBA" id="ARBA00022475"/>
    </source>
</evidence>
<feature type="transmembrane region" description="Helical" evidence="7">
    <location>
        <begin position="384"/>
        <end position="402"/>
    </location>
</feature>
<proteinExistence type="inferred from homology"/>
<dbReference type="Pfam" id="PF13440">
    <property type="entry name" value="Polysacc_synt_3"/>
    <property type="match status" value="1"/>
</dbReference>
<feature type="transmembrane region" description="Helical" evidence="7">
    <location>
        <begin position="290"/>
        <end position="319"/>
    </location>
</feature>
<keyword evidence="9" id="KW-1185">Reference proteome</keyword>
<evidence type="ECO:0000256" key="7">
    <source>
        <dbReference type="SAM" id="Phobius"/>
    </source>
</evidence>
<protein>
    <submittedName>
        <fullName evidence="8">O-antigen/teichoic acid export membrane protein</fullName>
    </submittedName>
</protein>
<evidence type="ECO:0000256" key="2">
    <source>
        <dbReference type="ARBA" id="ARBA00007430"/>
    </source>
</evidence>
<feature type="transmembrane region" description="Helical" evidence="7">
    <location>
        <begin position="215"/>
        <end position="235"/>
    </location>
</feature>
<feature type="transmembrane region" description="Helical" evidence="7">
    <location>
        <begin position="87"/>
        <end position="110"/>
    </location>
</feature>
<evidence type="ECO:0000256" key="4">
    <source>
        <dbReference type="ARBA" id="ARBA00022692"/>
    </source>
</evidence>
<comment type="subcellular location">
    <subcellularLocation>
        <location evidence="1">Cell membrane</location>
        <topology evidence="1">Multi-pass membrane protein</topology>
    </subcellularLocation>
</comment>
<feature type="transmembrane region" description="Helical" evidence="7">
    <location>
        <begin position="241"/>
        <end position="261"/>
    </location>
</feature>